<evidence type="ECO:0000259" key="2">
    <source>
        <dbReference type="PROSITE" id="PS50853"/>
    </source>
</evidence>
<keyword evidence="1" id="KW-0812">Transmembrane</keyword>
<sequence>MATKGLMSKRIPTILGIFILIAGLVAGVILVNMRQGLESKAGPSESPKNLKISNLNASTFSVSWTTETPLTGLIKYSEDPVKIVTPAGDVRDQISGTSQSYNNHTVNVSGLSPGTTYYFLIISGSGAYDDNSKPFSVRTVAQAIAPPEDLIFGKIVRDTGDPINGGIVFVEAEGGQTLSTITKTDGTWRLNLANSRDKDGKVLTYDPEKTLLSIFVQAGNTGTATALTDTSKDKPVPDIVLGKNQSFVESSQLLTDLVEATPSAQIGEGFQLEAAQLLTASEQLEATSSVKILNPAMNGEIIATDKPEFSGKAPVGSVLKLNLNSVEMTQVVQPDTDGNWKWTPPQPLELGPHTLTVEFTDPANQVQKIVRTFVVLLSDQPAFTATPSATPTVTPTPLIGISPSLTVVTSMPATESGNLVPSGGLTTTLGFAILGLVLLYIGSMSKKWMK</sequence>
<dbReference type="InterPro" id="IPR013783">
    <property type="entry name" value="Ig-like_fold"/>
</dbReference>
<dbReference type="InterPro" id="IPR036116">
    <property type="entry name" value="FN3_sf"/>
</dbReference>
<dbReference type="Pfam" id="PF16656">
    <property type="entry name" value="Pur_ac_phosph_N"/>
    <property type="match status" value="1"/>
</dbReference>
<dbReference type="InterPro" id="IPR015914">
    <property type="entry name" value="PAPs_N"/>
</dbReference>
<proteinExistence type="predicted"/>
<evidence type="ECO:0000256" key="1">
    <source>
        <dbReference type="SAM" id="Phobius"/>
    </source>
</evidence>
<feature type="domain" description="Fibronectin type-III" evidence="2">
    <location>
        <begin position="46"/>
        <end position="147"/>
    </location>
</feature>
<dbReference type="EMBL" id="MNUK01000037">
    <property type="protein sequence ID" value="OIN91691.1"/>
    <property type="molecule type" value="Genomic_DNA"/>
</dbReference>
<protein>
    <recommendedName>
        <fullName evidence="2">Fibronectin type-III domain-containing protein</fullName>
    </recommendedName>
</protein>
<comment type="caution">
    <text evidence="3">The sequence shown here is derived from an EMBL/GenBank/DDBJ whole genome shotgun (WGS) entry which is preliminary data.</text>
</comment>
<dbReference type="InterPro" id="IPR003961">
    <property type="entry name" value="FN3_dom"/>
</dbReference>
<dbReference type="Proteomes" id="UP000182345">
    <property type="component" value="Unassembled WGS sequence"/>
</dbReference>
<dbReference type="GO" id="GO:0003993">
    <property type="term" value="F:acid phosphatase activity"/>
    <property type="evidence" value="ECO:0007669"/>
    <property type="project" value="InterPro"/>
</dbReference>
<reference evidence="3 4" key="1">
    <citation type="journal article" date="2016" name="Environ. Microbiol.">
        <title>Genomic resolution of a cold subsurface aquifer community provides metabolic insights for novel microbes adapted to high CO concentrations.</title>
        <authorList>
            <person name="Probst A.J."/>
            <person name="Castelle C.J."/>
            <person name="Singh A."/>
            <person name="Brown C.T."/>
            <person name="Anantharaman K."/>
            <person name="Sharon I."/>
            <person name="Hug L.A."/>
            <person name="Burstein D."/>
            <person name="Emerson J.B."/>
            <person name="Thomas B.C."/>
            <person name="Banfield J.F."/>
        </authorList>
    </citation>
    <scope>NUCLEOTIDE SEQUENCE [LARGE SCALE GENOMIC DNA]</scope>
    <source>
        <strain evidence="3">CG1_02_44_10</strain>
    </source>
</reference>
<dbReference type="InterPro" id="IPR044016">
    <property type="entry name" value="Big_13"/>
</dbReference>
<evidence type="ECO:0000313" key="3">
    <source>
        <dbReference type="EMBL" id="OIN91691.1"/>
    </source>
</evidence>
<dbReference type="SMART" id="SM00060">
    <property type="entry name" value="FN3"/>
    <property type="match status" value="1"/>
</dbReference>
<organism evidence="3 4">
    <name type="scientific">Candidatus Collierbacteria bacterium CG1_02_44_10</name>
    <dbReference type="NCBI Taxonomy" id="1805087"/>
    <lineage>
        <taxon>Bacteria</taxon>
        <taxon>Candidatus Collieribacteriota</taxon>
    </lineage>
</organism>
<evidence type="ECO:0000313" key="4">
    <source>
        <dbReference type="Proteomes" id="UP000182345"/>
    </source>
</evidence>
<dbReference type="AlphaFoldDB" id="A0A1J4RWX0"/>
<dbReference type="Gene3D" id="2.60.40.10">
    <property type="entry name" value="Immunoglobulins"/>
    <property type="match status" value="2"/>
</dbReference>
<feature type="transmembrane region" description="Helical" evidence="1">
    <location>
        <begin position="12"/>
        <end position="31"/>
    </location>
</feature>
<dbReference type="SUPFAM" id="SSF49265">
    <property type="entry name" value="Fibronectin type III"/>
    <property type="match status" value="1"/>
</dbReference>
<feature type="transmembrane region" description="Helical" evidence="1">
    <location>
        <begin position="419"/>
        <end position="441"/>
    </location>
</feature>
<accession>A0A1J4RWX0</accession>
<keyword evidence="1" id="KW-0472">Membrane</keyword>
<dbReference type="Pfam" id="PF19077">
    <property type="entry name" value="Big_13"/>
    <property type="match status" value="1"/>
</dbReference>
<dbReference type="CDD" id="cd00063">
    <property type="entry name" value="FN3"/>
    <property type="match status" value="1"/>
</dbReference>
<gene>
    <name evidence="3" type="ORF">AUJ42_01410</name>
</gene>
<name>A0A1J4RWX0_9BACT</name>
<dbReference type="PROSITE" id="PS50853">
    <property type="entry name" value="FN3"/>
    <property type="match status" value="1"/>
</dbReference>
<keyword evidence="1" id="KW-1133">Transmembrane helix</keyword>
<dbReference type="GO" id="GO:0046872">
    <property type="term" value="F:metal ion binding"/>
    <property type="evidence" value="ECO:0007669"/>
    <property type="project" value="InterPro"/>
</dbReference>